<proteinExistence type="inferred from homology"/>
<evidence type="ECO:0000259" key="6">
    <source>
        <dbReference type="Pfam" id="PF04542"/>
    </source>
</evidence>
<dbReference type="Pfam" id="PF04542">
    <property type="entry name" value="Sigma70_r2"/>
    <property type="match status" value="1"/>
</dbReference>
<evidence type="ECO:0000256" key="2">
    <source>
        <dbReference type="ARBA" id="ARBA00023015"/>
    </source>
</evidence>
<dbReference type="EMBL" id="DWXE01000006">
    <property type="protein sequence ID" value="HJB90129.1"/>
    <property type="molecule type" value="Genomic_DNA"/>
</dbReference>
<keyword evidence="4" id="KW-0238">DNA-binding</keyword>
<dbReference type="SUPFAM" id="SSF88946">
    <property type="entry name" value="Sigma2 domain of RNA polymerase sigma factors"/>
    <property type="match status" value="1"/>
</dbReference>
<dbReference type="InterPro" id="IPR036388">
    <property type="entry name" value="WH-like_DNA-bd_sf"/>
</dbReference>
<sequence length="168" mass="19336">MTDWELLELLEADPGLGILALIEQYTDLLSYVVSLRLRNPLDIQECVQDTFTDFYLSRKNFNPEKGTLSAYLVAIARHKAVYRYREIQKNWKLSLAAGVPEETIGMEERTALEQALSHLPESDAKILRLKYYEGYTAKEIGEMLGISHEAVKKRIQRALKKAMILMEE</sequence>
<dbReference type="InterPro" id="IPR039425">
    <property type="entry name" value="RNA_pol_sigma-70-like"/>
</dbReference>
<dbReference type="Proteomes" id="UP000886883">
    <property type="component" value="Unassembled WGS sequence"/>
</dbReference>
<evidence type="ECO:0000256" key="3">
    <source>
        <dbReference type="ARBA" id="ARBA00023082"/>
    </source>
</evidence>
<dbReference type="InterPro" id="IPR013324">
    <property type="entry name" value="RNA_pol_sigma_r3/r4-like"/>
</dbReference>
<dbReference type="Gene3D" id="1.10.1740.10">
    <property type="match status" value="1"/>
</dbReference>
<gene>
    <name evidence="8" type="ORF">H9763_01545</name>
</gene>
<reference evidence="8" key="1">
    <citation type="journal article" date="2021" name="PeerJ">
        <title>Extensive microbial diversity within the chicken gut microbiome revealed by metagenomics and culture.</title>
        <authorList>
            <person name="Gilroy R."/>
            <person name="Ravi A."/>
            <person name="Getino M."/>
            <person name="Pursley I."/>
            <person name="Horton D.L."/>
            <person name="Alikhan N.F."/>
            <person name="Baker D."/>
            <person name="Gharbi K."/>
            <person name="Hall N."/>
            <person name="Watson M."/>
            <person name="Adriaenssens E.M."/>
            <person name="Foster-Nyarko E."/>
            <person name="Jarju S."/>
            <person name="Secka A."/>
            <person name="Antonio M."/>
            <person name="Oren A."/>
            <person name="Chaudhuri R.R."/>
            <person name="La Ragione R."/>
            <person name="Hildebrand F."/>
            <person name="Pallen M.J."/>
        </authorList>
    </citation>
    <scope>NUCLEOTIDE SEQUENCE</scope>
    <source>
        <strain evidence="8">USAMLcec3-2134</strain>
    </source>
</reference>
<keyword evidence="3" id="KW-0731">Sigma factor</keyword>
<feature type="domain" description="RNA polymerase sigma-70 region 2" evidence="6">
    <location>
        <begin position="21"/>
        <end position="86"/>
    </location>
</feature>
<dbReference type="GO" id="GO:0003677">
    <property type="term" value="F:DNA binding"/>
    <property type="evidence" value="ECO:0007669"/>
    <property type="project" value="UniProtKB-KW"/>
</dbReference>
<evidence type="ECO:0000256" key="1">
    <source>
        <dbReference type="ARBA" id="ARBA00010641"/>
    </source>
</evidence>
<dbReference type="AlphaFoldDB" id="A0A9D2MP61"/>
<dbReference type="CDD" id="cd06171">
    <property type="entry name" value="Sigma70_r4"/>
    <property type="match status" value="1"/>
</dbReference>
<dbReference type="Pfam" id="PF08281">
    <property type="entry name" value="Sigma70_r4_2"/>
    <property type="match status" value="1"/>
</dbReference>
<reference evidence="8" key="2">
    <citation type="submission" date="2021-04" db="EMBL/GenBank/DDBJ databases">
        <authorList>
            <person name="Gilroy R."/>
        </authorList>
    </citation>
    <scope>NUCLEOTIDE SEQUENCE</scope>
    <source>
        <strain evidence="8">USAMLcec3-2134</strain>
    </source>
</reference>
<comment type="caution">
    <text evidence="8">The sequence shown here is derived from an EMBL/GenBank/DDBJ whole genome shotgun (WGS) entry which is preliminary data.</text>
</comment>
<evidence type="ECO:0000256" key="4">
    <source>
        <dbReference type="ARBA" id="ARBA00023125"/>
    </source>
</evidence>
<evidence type="ECO:0000313" key="8">
    <source>
        <dbReference type="EMBL" id="HJB90129.1"/>
    </source>
</evidence>
<organism evidence="8 9">
    <name type="scientific">Candidatus Eisenbergiella merdigallinarum</name>
    <dbReference type="NCBI Taxonomy" id="2838552"/>
    <lineage>
        <taxon>Bacteria</taxon>
        <taxon>Bacillati</taxon>
        <taxon>Bacillota</taxon>
        <taxon>Clostridia</taxon>
        <taxon>Lachnospirales</taxon>
        <taxon>Lachnospiraceae</taxon>
        <taxon>Eisenbergiella</taxon>
    </lineage>
</organism>
<dbReference type="InterPro" id="IPR013249">
    <property type="entry name" value="RNA_pol_sigma70_r4_t2"/>
</dbReference>
<dbReference type="SUPFAM" id="SSF88659">
    <property type="entry name" value="Sigma3 and sigma4 domains of RNA polymerase sigma factors"/>
    <property type="match status" value="1"/>
</dbReference>
<feature type="domain" description="RNA polymerase sigma factor 70 region 4 type 2" evidence="7">
    <location>
        <begin position="110"/>
        <end position="161"/>
    </location>
</feature>
<name>A0A9D2MP61_9FIRM</name>
<keyword evidence="5" id="KW-0804">Transcription</keyword>
<dbReference type="GO" id="GO:0006352">
    <property type="term" value="P:DNA-templated transcription initiation"/>
    <property type="evidence" value="ECO:0007669"/>
    <property type="project" value="InterPro"/>
</dbReference>
<dbReference type="PANTHER" id="PTHR43133:SF8">
    <property type="entry name" value="RNA POLYMERASE SIGMA FACTOR HI_1459-RELATED"/>
    <property type="match status" value="1"/>
</dbReference>
<evidence type="ECO:0000313" key="9">
    <source>
        <dbReference type="Proteomes" id="UP000886883"/>
    </source>
</evidence>
<keyword evidence="2" id="KW-0805">Transcription regulation</keyword>
<comment type="similarity">
    <text evidence="1">Belongs to the sigma-70 factor family. ECF subfamily.</text>
</comment>
<dbReference type="InterPro" id="IPR007627">
    <property type="entry name" value="RNA_pol_sigma70_r2"/>
</dbReference>
<accession>A0A9D2MP61</accession>
<dbReference type="Gene3D" id="1.10.10.10">
    <property type="entry name" value="Winged helix-like DNA-binding domain superfamily/Winged helix DNA-binding domain"/>
    <property type="match status" value="1"/>
</dbReference>
<evidence type="ECO:0000256" key="5">
    <source>
        <dbReference type="ARBA" id="ARBA00023163"/>
    </source>
</evidence>
<dbReference type="PANTHER" id="PTHR43133">
    <property type="entry name" value="RNA POLYMERASE ECF-TYPE SIGMA FACTO"/>
    <property type="match status" value="1"/>
</dbReference>
<dbReference type="NCBIfam" id="TIGR02937">
    <property type="entry name" value="sigma70-ECF"/>
    <property type="match status" value="1"/>
</dbReference>
<evidence type="ECO:0000259" key="7">
    <source>
        <dbReference type="Pfam" id="PF08281"/>
    </source>
</evidence>
<dbReference type="GO" id="GO:0016987">
    <property type="term" value="F:sigma factor activity"/>
    <property type="evidence" value="ECO:0007669"/>
    <property type="project" value="UniProtKB-KW"/>
</dbReference>
<dbReference type="InterPro" id="IPR013325">
    <property type="entry name" value="RNA_pol_sigma_r2"/>
</dbReference>
<protein>
    <submittedName>
        <fullName evidence="8">Sigma-70 family RNA polymerase sigma factor</fullName>
    </submittedName>
</protein>
<dbReference type="InterPro" id="IPR014284">
    <property type="entry name" value="RNA_pol_sigma-70_dom"/>
</dbReference>